<reference evidence="1 2" key="1">
    <citation type="journal article" date="2022" name="Plant J.">
        <title>Chromosome-level genome of Camellia lanceoleosa provides a valuable resource for understanding genome evolution and self-incompatibility.</title>
        <authorList>
            <person name="Gong W."/>
            <person name="Xiao S."/>
            <person name="Wang L."/>
            <person name="Liao Z."/>
            <person name="Chang Y."/>
            <person name="Mo W."/>
            <person name="Hu G."/>
            <person name="Li W."/>
            <person name="Zhao G."/>
            <person name="Zhu H."/>
            <person name="Hu X."/>
            <person name="Ji K."/>
            <person name="Xiang X."/>
            <person name="Song Q."/>
            <person name="Yuan D."/>
            <person name="Jin S."/>
            <person name="Zhang L."/>
        </authorList>
    </citation>
    <scope>NUCLEOTIDE SEQUENCE [LARGE SCALE GENOMIC DNA]</scope>
    <source>
        <strain evidence="1">SQ_2022a</strain>
    </source>
</reference>
<proteinExistence type="predicted"/>
<keyword evidence="2" id="KW-1185">Reference proteome</keyword>
<evidence type="ECO:0000313" key="1">
    <source>
        <dbReference type="EMBL" id="KAI8015460.1"/>
    </source>
</evidence>
<dbReference type="Proteomes" id="UP001060215">
    <property type="component" value="Chromosome 4"/>
</dbReference>
<name>A0ACC0HQ22_9ERIC</name>
<gene>
    <name evidence="1" type="ORF">LOK49_LG05G03130</name>
</gene>
<protein>
    <submittedName>
        <fullName evidence="1">Uncharacterized protein</fullName>
    </submittedName>
</protein>
<accession>A0ACC0HQ22</accession>
<comment type="caution">
    <text evidence="1">The sequence shown here is derived from an EMBL/GenBank/DDBJ whole genome shotgun (WGS) entry which is preliminary data.</text>
</comment>
<evidence type="ECO:0000313" key="2">
    <source>
        <dbReference type="Proteomes" id="UP001060215"/>
    </source>
</evidence>
<dbReference type="EMBL" id="CM045761">
    <property type="protein sequence ID" value="KAI8015460.1"/>
    <property type="molecule type" value="Genomic_DNA"/>
</dbReference>
<sequence>MEYNFDGFGDESNEELELYVVLQVVMQELYTLCVVAYIAIEIVLKRYIHKYPRTVIRGPNRLQEQMDHINRLVRESDITCIEQLRMDRRCFMTLCHMVRTIGGLGHSKHVTLEEKMALFLYVLAHDLKVRKLKFNFFRSL</sequence>
<organism evidence="1 2">
    <name type="scientific">Camellia lanceoleosa</name>
    <dbReference type="NCBI Taxonomy" id="1840588"/>
    <lineage>
        <taxon>Eukaryota</taxon>
        <taxon>Viridiplantae</taxon>
        <taxon>Streptophyta</taxon>
        <taxon>Embryophyta</taxon>
        <taxon>Tracheophyta</taxon>
        <taxon>Spermatophyta</taxon>
        <taxon>Magnoliopsida</taxon>
        <taxon>eudicotyledons</taxon>
        <taxon>Gunneridae</taxon>
        <taxon>Pentapetalae</taxon>
        <taxon>asterids</taxon>
        <taxon>Ericales</taxon>
        <taxon>Theaceae</taxon>
        <taxon>Camellia</taxon>
    </lineage>
</organism>